<dbReference type="Pfam" id="PF00550">
    <property type="entry name" value="PP-binding"/>
    <property type="match status" value="1"/>
</dbReference>
<protein>
    <recommendedName>
        <fullName evidence="1">Carrier domain-containing protein</fullName>
    </recommendedName>
</protein>
<evidence type="ECO:0000313" key="3">
    <source>
        <dbReference type="Proteomes" id="UP000179920"/>
    </source>
</evidence>
<dbReference type="SUPFAM" id="SSF47336">
    <property type="entry name" value="ACP-like"/>
    <property type="match status" value="1"/>
</dbReference>
<proteinExistence type="predicted"/>
<sequence>MFPLTLSGKLDHKSLASIPWQSKDHRALPAASSSSLSVVSSANSAEQYGTLEILLDTIGEVTGIHTTPDMRLMEQGITSITAMHILAILQTHHQLNAKINDFFEHPTIGCKDENGPPSPAT</sequence>
<accession>A0A1K0H7B4</accession>
<dbReference type="AlphaFoldDB" id="A0A1K0H7B4"/>
<dbReference type="Proteomes" id="UP000179920">
    <property type="component" value="Chromosome II"/>
</dbReference>
<feature type="domain" description="Carrier" evidence="1">
    <location>
        <begin position="53"/>
        <end position="109"/>
    </location>
</feature>
<gene>
    <name evidence="2" type="ORF">UBRO_20488</name>
</gene>
<dbReference type="EMBL" id="LT558118">
    <property type="protein sequence ID" value="SAM72376.1"/>
    <property type="molecule type" value="Genomic_DNA"/>
</dbReference>
<organism evidence="2 3">
    <name type="scientific">Ustilago bromivora</name>
    <dbReference type="NCBI Taxonomy" id="307758"/>
    <lineage>
        <taxon>Eukaryota</taxon>
        <taxon>Fungi</taxon>
        <taxon>Dikarya</taxon>
        <taxon>Basidiomycota</taxon>
        <taxon>Ustilaginomycotina</taxon>
        <taxon>Ustilaginomycetes</taxon>
        <taxon>Ustilaginales</taxon>
        <taxon>Ustilaginaceae</taxon>
        <taxon>Ustilago</taxon>
    </lineage>
</organism>
<reference evidence="3" key="1">
    <citation type="submission" date="2016-04" db="EMBL/GenBank/DDBJ databases">
        <authorList>
            <person name="Guldener U."/>
            <person name="Guldener U."/>
        </authorList>
    </citation>
    <scope>NUCLEOTIDE SEQUENCE [LARGE SCALE GENOMIC DNA]</scope>
    <source>
        <strain evidence="3">UB2112</strain>
    </source>
</reference>
<evidence type="ECO:0000313" key="2">
    <source>
        <dbReference type="EMBL" id="SAM72376.1"/>
    </source>
</evidence>
<dbReference type="Gene3D" id="1.10.1200.10">
    <property type="entry name" value="ACP-like"/>
    <property type="match status" value="1"/>
</dbReference>
<dbReference type="InterPro" id="IPR036736">
    <property type="entry name" value="ACP-like_sf"/>
</dbReference>
<dbReference type="InterPro" id="IPR009081">
    <property type="entry name" value="PP-bd_ACP"/>
</dbReference>
<name>A0A1K0H7B4_9BASI</name>
<evidence type="ECO:0000259" key="1">
    <source>
        <dbReference type="Pfam" id="PF00550"/>
    </source>
</evidence>